<dbReference type="EMBL" id="MN740651">
    <property type="protein sequence ID" value="QHS79773.1"/>
    <property type="molecule type" value="Genomic_DNA"/>
</dbReference>
<reference evidence="1" key="1">
    <citation type="journal article" date="2020" name="Nature">
        <title>Giant virus diversity and host interactions through global metagenomics.</title>
        <authorList>
            <person name="Schulz F."/>
            <person name="Roux S."/>
            <person name="Paez-Espino D."/>
            <person name="Jungbluth S."/>
            <person name="Walsh D.A."/>
            <person name="Denef V.J."/>
            <person name="McMahon K.D."/>
            <person name="Konstantinidis K.T."/>
            <person name="Eloe-Fadrosh E.A."/>
            <person name="Kyrpides N.C."/>
            <person name="Woyke T."/>
        </authorList>
    </citation>
    <scope>NUCLEOTIDE SEQUENCE</scope>
    <source>
        <strain evidence="1">GVMAG-S-1035303-20</strain>
    </source>
</reference>
<organism evidence="1">
    <name type="scientific">viral metagenome</name>
    <dbReference type="NCBI Taxonomy" id="1070528"/>
    <lineage>
        <taxon>unclassified sequences</taxon>
        <taxon>metagenomes</taxon>
        <taxon>organismal metagenomes</taxon>
    </lineage>
</organism>
<sequence length="140" mass="14518">MFTVVPVAAADRFVGGEIGVTAVDVAELAVTYPLTVVIVKLNAVPTVAPVNTLVWVPAAIPVADRVPTTEYVRDPVVESVHGTVIVVPLTVTVPIVGGGIKSGNCEGTIRLNPAPKYEVLYVPAELVDVAETPGVVVNPE</sequence>
<accession>A0A6C0AJX3</accession>
<evidence type="ECO:0000313" key="1">
    <source>
        <dbReference type="EMBL" id="QHS79773.1"/>
    </source>
</evidence>
<protein>
    <submittedName>
        <fullName evidence="1">Uncharacterized protein</fullName>
    </submittedName>
</protein>
<name>A0A6C0AJX3_9ZZZZ</name>
<dbReference type="AlphaFoldDB" id="A0A6C0AJX3"/>
<proteinExistence type="predicted"/>